<feature type="compositionally biased region" description="Basic residues" evidence="1">
    <location>
        <begin position="293"/>
        <end position="310"/>
    </location>
</feature>
<feature type="region of interest" description="Disordered" evidence="1">
    <location>
        <begin position="279"/>
        <end position="322"/>
    </location>
</feature>
<comment type="caution">
    <text evidence="2">The sequence shown here is derived from an EMBL/GenBank/DDBJ whole genome shotgun (WGS) entry which is preliminary data.</text>
</comment>
<organism evidence="2 3">
    <name type="scientific">Phytophthora fragariae</name>
    <dbReference type="NCBI Taxonomy" id="53985"/>
    <lineage>
        <taxon>Eukaryota</taxon>
        <taxon>Sar</taxon>
        <taxon>Stramenopiles</taxon>
        <taxon>Oomycota</taxon>
        <taxon>Peronosporomycetes</taxon>
        <taxon>Peronosporales</taxon>
        <taxon>Peronosporaceae</taxon>
        <taxon>Phytophthora</taxon>
    </lineage>
</organism>
<dbReference type="EMBL" id="QXGD01000012">
    <property type="protein sequence ID" value="KAE9257931.1"/>
    <property type="molecule type" value="Genomic_DNA"/>
</dbReference>
<proteinExistence type="predicted"/>
<accession>A0A6A4AJI0</accession>
<name>A0A6A4AJI0_9STRA</name>
<feature type="compositionally biased region" description="Pro residues" evidence="1">
    <location>
        <begin position="230"/>
        <end position="243"/>
    </location>
</feature>
<protein>
    <submittedName>
        <fullName evidence="2">Uncharacterized protein</fullName>
    </submittedName>
</protein>
<dbReference type="Proteomes" id="UP000440367">
    <property type="component" value="Unassembled WGS sequence"/>
</dbReference>
<evidence type="ECO:0000256" key="1">
    <source>
        <dbReference type="SAM" id="MobiDB-lite"/>
    </source>
</evidence>
<sequence>MTDWKAAYAKAAALQEDGEAATAASSAKQQQQQTAEDGVLAFVDLLLAQEGGEWWIKLQRQAKRAAKQSDGQEAETLQKEDKMQLKGLRTRLAAVGRELLLELPELNASVGSKDASKVRVLQLQLVCRMLCYGTLTKKKKEQRKIVKKEIRGLLDRVALLLDAANPPSLADEDADERSPFQEFLQQQLAPRLQMLLPELVQYLLRAYELEEEEEAKDDQDKDVTNAMLPPLMPVVKPPQPPVELPTSAATGKGSILSALRQERPAKRALPAATGLFKEVQLPQQLQRQQSQPRKSRRVSRSHSSASKRRSDKTSSNDKSGQDSLLLAAANVKSTHKPKALDFAGTAAIEKARLLSSARKPGDSDMLRRAAITSSTKGPAGPKTPLLHRAMSERSHFIGRQAGVRSSPGAAALTTGTTAAGTTQSPPAPRRAVTTSSVVMRTPDRPKRSAARTTRRVLVEASPPLRRPSGAGAAAPRLLQPKASRTGSTPPPLFR</sequence>
<dbReference type="AlphaFoldDB" id="A0A6A4AJI0"/>
<feature type="region of interest" description="Disordered" evidence="1">
    <location>
        <begin position="213"/>
        <end position="249"/>
    </location>
</feature>
<reference evidence="2 3" key="1">
    <citation type="submission" date="2018-08" db="EMBL/GenBank/DDBJ databases">
        <title>Genomic investigation of the strawberry pathogen Phytophthora fragariae indicates pathogenicity is determined by transcriptional variation in three key races.</title>
        <authorList>
            <person name="Adams T.M."/>
            <person name="Armitage A.D."/>
            <person name="Sobczyk M.K."/>
            <person name="Bates H.J."/>
            <person name="Dunwell J.M."/>
            <person name="Nellist C.F."/>
            <person name="Harrison R.J."/>
        </authorList>
    </citation>
    <scope>NUCLEOTIDE SEQUENCE [LARGE SCALE GENOMIC DNA]</scope>
    <source>
        <strain evidence="2 3">BC-1</strain>
    </source>
</reference>
<feature type="compositionally biased region" description="Low complexity" evidence="1">
    <location>
        <begin position="405"/>
        <end position="424"/>
    </location>
</feature>
<evidence type="ECO:0000313" key="2">
    <source>
        <dbReference type="EMBL" id="KAE9257931.1"/>
    </source>
</evidence>
<evidence type="ECO:0000313" key="3">
    <source>
        <dbReference type="Proteomes" id="UP000440367"/>
    </source>
</evidence>
<feature type="compositionally biased region" description="Low complexity" evidence="1">
    <location>
        <begin position="279"/>
        <end position="292"/>
    </location>
</feature>
<feature type="region of interest" description="Disordered" evidence="1">
    <location>
        <begin position="399"/>
        <end position="494"/>
    </location>
</feature>
<gene>
    <name evidence="2" type="ORF">PF002_g594</name>
</gene>
<feature type="compositionally biased region" description="Low complexity" evidence="1">
    <location>
        <begin position="462"/>
        <end position="478"/>
    </location>
</feature>